<keyword evidence="4" id="KW-1185">Reference proteome</keyword>
<feature type="domain" description="KAP NTPase" evidence="2">
    <location>
        <begin position="27"/>
        <end position="306"/>
    </location>
</feature>
<feature type="region of interest" description="Disordered" evidence="1">
    <location>
        <begin position="1"/>
        <end position="20"/>
    </location>
</feature>
<dbReference type="InterPro" id="IPR027417">
    <property type="entry name" value="P-loop_NTPase"/>
</dbReference>
<dbReference type="InterPro" id="IPR011646">
    <property type="entry name" value="KAP_P-loop"/>
</dbReference>
<proteinExistence type="predicted"/>
<dbReference type="Pfam" id="PF07693">
    <property type="entry name" value="KAP_NTPase"/>
    <property type="match status" value="1"/>
</dbReference>
<dbReference type="SUPFAM" id="SSF52540">
    <property type="entry name" value="P-loop containing nucleoside triphosphate hydrolases"/>
    <property type="match status" value="1"/>
</dbReference>
<dbReference type="RefSeq" id="WP_378516882.1">
    <property type="nucleotide sequence ID" value="NZ_CBCSDI010000052.1"/>
</dbReference>
<evidence type="ECO:0000259" key="2">
    <source>
        <dbReference type="Pfam" id="PF07693"/>
    </source>
</evidence>
<evidence type="ECO:0000313" key="4">
    <source>
        <dbReference type="Proteomes" id="UP001589698"/>
    </source>
</evidence>
<evidence type="ECO:0000256" key="1">
    <source>
        <dbReference type="SAM" id="MobiDB-lite"/>
    </source>
</evidence>
<dbReference type="Proteomes" id="UP001589698">
    <property type="component" value="Unassembled WGS sequence"/>
</dbReference>
<reference evidence="3 4" key="1">
    <citation type="submission" date="2024-09" db="EMBL/GenBank/DDBJ databases">
        <authorList>
            <person name="Sun Q."/>
            <person name="Mori K."/>
        </authorList>
    </citation>
    <scope>NUCLEOTIDE SEQUENCE [LARGE SCALE GENOMIC DNA]</scope>
    <source>
        <strain evidence="3 4">CCM 8654</strain>
    </source>
</reference>
<evidence type="ECO:0000313" key="3">
    <source>
        <dbReference type="EMBL" id="MFC0221176.1"/>
    </source>
</evidence>
<accession>A0ABV6DWT0</accession>
<sequence length="723" mass="81197">MVENLTLSDEPLDPSQPAQDRLGHASLAQRIAEVLESLRSEDSSSVLALIGAWGAGKTSTLRSVASRVETMEGRWLTATFNPWLFSDEESLLLGFLKTLQDVMPRDRRWKRARESVGRFGQAISPLGKLTSLVGVDSSSILESFGRRLAEGPNAAKAQAILTGELKALQRPILIIFDDLDRLAPSELLQTLRLVRLVGRLPHVYYLLAYDEETLLETLSRTELVGDERGRALDYLEKVIQVRLDMPPLRDHQVSELFNDYFFNGLLTRAPSVTIDETAAERLGKAYWDTLIHTLRTPRSIKRLFAQAEVAAGLAAEGEADLVDLFLINYIRTHEPSLYRALPRLRGDLLRTPAGLFSKQRDFAELLEQWRDALKKAHVRADNVEGLLRLLRVLFPALDAKLSGSSLPRGDYDMVARRRGVGHEDYFDRYFALEVPREDLPDAVVAEAFAAADNETPSSNIDAVRDTLAKEPGRVLRKLESQLRIADDSVLHAVRWVGAAYHHMPTDQGLFDYRGRSEAEKFVERIFSQVDDERGLQMLSEMCDTDGGILLAVTVCASILRDGHEPAIHWRERASAFVAQRVLVAMDPYTDEPLTALGNRPMHFLWMWWHVDPEAATGWVRAQILEGRWDALEFVAANVPIAVGATGEVISQFDVADLERWVPLDFVLERLRPDLERLADDIEKFDRWEKKPTPENLRLAALKALAALAARRQPGGGAQQDNSE</sequence>
<protein>
    <submittedName>
        <fullName evidence="3">P-loop NTPase fold protein</fullName>
    </submittedName>
</protein>
<comment type="caution">
    <text evidence="3">The sequence shown here is derived from an EMBL/GenBank/DDBJ whole genome shotgun (WGS) entry which is preliminary data.</text>
</comment>
<organism evidence="3 4">
    <name type="scientific">Nocardioides zeicaulis</name>
    <dbReference type="NCBI Taxonomy" id="1776857"/>
    <lineage>
        <taxon>Bacteria</taxon>
        <taxon>Bacillati</taxon>
        <taxon>Actinomycetota</taxon>
        <taxon>Actinomycetes</taxon>
        <taxon>Propionibacteriales</taxon>
        <taxon>Nocardioidaceae</taxon>
        <taxon>Nocardioides</taxon>
    </lineage>
</organism>
<dbReference type="EMBL" id="JBHLXH010000001">
    <property type="protein sequence ID" value="MFC0221176.1"/>
    <property type="molecule type" value="Genomic_DNA"/>
</dbReference>
<name>A0ABV6DWT0_9ACTN</name>
<dbReference type="Gene3D" id="3.40.50.300">
    <property type="entry name" value="P-loop containing nucleotide triphosphate hydrolases"/>
    <property type="match status" value="1"/>
</dbReference>
<gene>
    <name evidence="3" type="ORF">ACFFJG_01680</name>
</gene>